<accession>A0A2T2NUK8</accession>
<dbReference type="GO" id="GO:0030162">
    <property type="term" value="P:regulation of proteolysis"/>
    <property type="evidence" value="ECO:0007669"/>
    <property type="project" value="TreeGrafter"/>
</dbReference>
<dbReference type="InterPro" id="IPR036610">
    <property type="entry name" value="PEBP-like_sf"/>
</dbReference>
<evidence type="ECO:0000256" key="1">
    <source>
        <dbReference type="SAM" id="MobiDB-lite"/>
    </source>
</evidence>
<dbReference type="Proteomes" id="UP000240883">
    <property type="component" value="Unassembled WGS sequence"/>
</dbReference>
<feature type="region of interest" description="Disordered" evidence="1">
    <location>
        <begin position="168"/>
        <end position="188"/>
    </location>
</feature>
<dbReference type="Pfam" id="PF01161">
    <property type="entry name" value="PBP"/>
    <property type="match status" value="1"/>
</dbReference>
<evidence type="ECO:0000313" key="3">
    <source>
        <dbReference type="Proteomes" id="UP000240883"/>
    </source>
</evidence>
<dbReference type="CDD" id="cd00866">
    <property type="entry name" value="PEBP_euk"/>
    <property type="match status" value="1"/>
</dbReference>
<dbReference type="STRING" id="1448308.A0A2T2NUK8"/>
<name>A0A2T2NUK8_CORCC</name>
<dbReference type="InterPro" id="IPR035810">
    <property type="entry name" value="PEBP_euk"/>
</dbReference>
<feature type="compositionally biased region" description="Polar residues" evidence="1">
    <location>
        <begin position="177"/>
        <end position="186"/>
    </location>
</feature>
<dbReference type="InterPro" id="IPR008914">
    <property type="entry name" value="PEBP"/>
</dbReference>
<gene>
    <name evidence="2" type="ORF">BS50DRAFT_489866</name>
</gene>
<dbReference type="Gene3D" id="3.90.280.10">
    <property type="entry name" value="PEBP-like"/>
    <property type="match status" value="1"/>
</dbReference>
<dbReference type="PANTHER" id="PTHR11362">
    <property type="entry name" value="PHOSPHATIDYLETHANOLAMINE-BINDING PROTEIN"/>
    <property type="match status" value="1"/>
</dbReference>
<organism evidence="2 3">
    <name type="scientific">Corynespora cassiicola Philippines</name>
    <dbReference type="NCBI Taxonomy" id="1448308"/>
    <lineage>
        <taxon>Eukaryota</taxon>
        <taxon>Fungi</taxon>
        <taxon>Dikarya</taxon>
        <taxon>Ascomycota</taxon>
        <taxon>Pezizomycotina</taxon>
        <taxon>Dothideomycetes</taxon>
        <taxon>Pleosporomycetidae</taxon>
        <taxon>Pleosporales</taxon>
        <taxon>Corynesporascaceae</taxon>
        <taxon>Corynespora</taxon>
    </lineage>
</organism>
<reference evidence="2 3" key="1">
    <citation type="journal article" date="2018" name="Front. Microbiol.">
        <title>Genome-Wide Analysis of Corynespora cassiicola Leaf Fall Disease Putative Effectors.</title>
        <authorList>
            <person name="Lopez D."/>
            <person name="Ribeiro S."/>
            <person name="Label P."/>
            <person name="Fumanal B."/>
            <person name="Venisse J.S."/>
            <person name="Kohler A."/>
            <person name="de Oliveira R.R."/>
            <person name="Labutti K."/>
            <person name="Lipzen A."/>
            <person name="Lail K."/>
            <person name="Bauer D."/>
            <person name="Ohm R.A."/>
            <person name="Barry K.W."/>
            <person name="Spatafora J."/>
            <person name="Grigoriev I.V."/>
            <person name="Martin F.M."/>
            <person name="Pujade-Renaud V."/>
        </authorList>
    </citation>
    <scope>NUCLEOTIDE SEQUENCE [LARGE SCALE GENOMIC DNA]</scope>
    <source>
        <strain evidence="2 3">Philippines</strain>
    </source>
</reference>
<dbReference type="GO" id="GO:0030414">
    <property type="term" value="F:peptidase inhibitor activity"/>
    <property type="evidence" value="ECO:0007669"/>
    <property type="project" value="TreeGrafter"/>
</dbReference>
<dbReference type="EMBL" id="KZ678133">
    <property type="protein sequence ID" value="PSN69074.1"/>
    <property type="molecule type" value="Genomic_DNA"/>
</dbReference>
<evidence type="ECO:0000313" key="2">
    <source>
        <dbReference type="EMBL" id="PSN69074.1"/>
    </source>
</evidence>
<sequence length="220" mass="23556">MRWGAVAAMWGTTFAQTAPGFPVHVSETLDVAYGANIVSPAGELIPRSGRAILLMVDSDVPRNGTRVEILHWLVSGVTLVEGNSSALNIPSVGEAFYLAPNPPPQDIPHHYTFMLFTQEDETFSVPEQFEALLQTRIFFNTSAFVEAAGLTPIAANYMRVQNLTGTPTVSYPPPRATNETASTSSPVEFPGGASAMTLEGRMAWIWSVASLAAGLAAFLL</sequence>
<dbReference type="OrthoDB" id="2506647at2759"/>
<dbReference type="SUPFAM" id="SSF49777">
    <property type="entry name" value="PEBP-like"/>
    <property type="match status" value="1"/>
</dbReference>
<dbReference type="AlphaFoldDB" id="A0A2T2NUK8"/>
<protein>
    <submittedName>
        <fullName evidence="2">PEBP-like protein</fullName>
    </submittedName>
</protein>
<dbReference type="PANTHER" id="PTHR11362:SF148">
    <property type="entry name" value="CARBOXYPEPTIDASE Y INHIBITOR"/>
    <property type="match status" value="1"/>
</dbReference>
<dbReference type="GO" id="GO:0005543">
    <property type="term" value="F:phospholipid binding"/>
    <property type="evidence" value="ECO:0007669"/>
    <property type="project" value="TreeGrafter"/>
</dbReference>
<keyword evidence="3" id="KW-1185">Reference proteome</keyword>
<dbReference type="GO" id="GO:0046578">
    <property type="term" value="P:regulation of Ras protein signal transduction"/>
    <property type="evidence" value="ECO:0007669"/>
    <property type="project" value="TreeGrafter"/>
</dbReference>
<proteinExistence type="predicted"/>